<dbReference type="Pfam" id="PF09949">
    <property type="entry name" value="APP1_cat"/>
    <property type="match status" value="1"/>
</dbReference>
<organism evidence="3 4">
    <name type="scientific">Trematosphaeria pertusa</name>
    <dbReference type="NCBI Taxonomy" id="390896"/>
    <lineage>
        <taxon>Eukaryota</taxon>
        <taxon>Fungi</taxon>
        <taxon>Dikarya</taxon>
        <taxon>Ascomycota</taxon>
        <taxon>Pezizomycotina</taxon>
        <taxon>Dothideomycetes</taxon>
        <taxon>Pleosporomycetidae</taxon>
        <taxon>Pleosporales</taxon>
        <taxon>Massarineae</taxon>
        <taxon>Trematosphaeriaceae</taxon>
        <taxon>Trematosphaeria</taxon>
    </lineage>
</organism>
<gene>
    <name evidence="3" type="ORF">BU26DRAFT_203022</name>
</gene>
<keyword evidence="4" id="KW-1185">Reference proteome</keyword>
<evidence type="ECO:0000313" key="3">
    <source>
        <dbReference type="EMBL" id="KAF2240598.1"/>
    </source>
</evidence>
<dbReference type="Proteomes" id="UP000800094">
    <property type="component" value="Unassembled WGS sequence"/>
</dbReference>
<protein>
    <recommendedName>
        <fullName evidence="2">Phosphatidate phosphatase APP1 catalytic domain-containing protein</fullName>
    </recommendedName>
</protein>
<sequence length="525" mass="57622">MHTNTASHALLLGATLQLANAIALPDPTPVPAKVEARAPLVTPAAIRFEGDRSYVLDKRNILSDILSGVDGIAQSWGSVLGTDLPSFFTDGIPAWWQDLPTGSQVMSSLGINDDDLDARPTEVLNIPPYANWTDQGWNVRFHGNVYKVPNISESKLNDLANVFLIDTDIEDLPPDQQAQARNLTQSIFIVQQGHENVSFYLEPAPMQGADGEPGGGNAITPPGGSQNITFPYETTVEGDFDAFVPIKNVSGGGLLAGNETNNVQRLNVYTDGTLTGNATAFLVPPQGITFISDIDDILRVTKIYNPKEGLLNSFARPFTPWMNMPDIYANWSRTLPNDTHFHYLTTTPEQGTRLYMDFIYKTYPGGSFDTRPLNFSDVPNTLSIRQYLLTKIFQTFPTRKFVLVADTSNSDVMKDYPQLAHDYPNQVQCIFLRNTSATDPEDFFPYDTSGFKGLNNRSYMFFHVPDDLQGLDIVNGQCLNQSIPQNVTFSRQDEVLGIHGAGGKLTGSATLSFVVALAAAILVVL</sequence>
<dbReference type="OrthoDB" id="414243at2759"/>
<evidence type="ECO:0000259" key="2">
    <source>
        <dbReference type="Pfam" id="PF09949"/>
    </source>
</evidence>
<keyword evidence="1" id="KW-0732">Signal</keyword>
<dbReference type="InterPro" id="IPR052935">
    <property type="entry name" value="Mg2+_PAP"/>
</dbReference>
<dbReference type="GO" id="GO:0030479">
    <property type="term" value="C:actin cortical patch"/>
    <property type="evidence" value="ECO:0007669"/>
    <property type="project" value="TreeGrafter"/>
</dbReference>
<proteinExistence type="predicted"/>
<dbReference type="InterPro" id="IPR019236">
    <property type="entry name" value="APP1_cat"/>
</dbReference>
<evidence type="ECO:0000313" key="4">
    <source>
        <dbReference type="Proteomes" id="UP000800094"/>
    </source>
</evidence>
<dbReference type="PANTHER" id="PTHR28208:SF2">
    <property type="entry name" value="PHOSPHATIDATE PHOSPHATASE APP1 CATALYTIC DOMAIN-CONTAINING PROTEIN"/>
    <property type="match status" value="1"/>
</dbReference>
<dbReference type="GO" id="GO:0008195">
    <property type="term" value="F:phosphatidate phosphatase activity"/>
    <property type="evidence" value="ECO:0007669"/>
    <property type="project" value="InterPro"/>
</dbReference>
<dbReference type="RefSeq" id="XP_033675602.1">
    <property type="nucleotide sequence ID" value="XM_033820561.1"/>
</dbReference>
<accession>A0A6A6HS11</accession>
<name>A0A6A6HS11_9PLEO</name>
<feature type="chain" id="PRO_5025565995" description="Phosphatidate phosphatase APP1 catalytic domain-containing protein" evidence="1">
    <location>
        <begin position="22"/>
        <end position="525"/>
    </location>
</feature>
<dbReference type="GeneID" id="54573891"/>
<dbReference type="EMBL" id="ML987216">
    <property type="protein sequence ID" value="KAF2240598.1"/>
    <property type="molecule type" value="Genomic_DNA"/>
</dbReference>
<dbReference type="AlphaFoldDB" id="A0A6A6HS11"/>
<feature type="domain" description="Phosphatidate phosphatase APP1 catalytic" evidence="2">
    <location>
        <begin position="288"/>
        <end position="434"/>
    </location>
</feature>
<evidence type="ECO:0000256" key="1">
    <source>
        <dbReference type="SAM" id="SignalP"/>
    </source>
</evidence>
<feature type="signal peptide" evidence="1">
    <location>
        <begin position="1"/>
        <end position="21"/>
    </location>
</feature>
<reference evidence="3" key="1">
    <citation type="journal article" date="2020" name="Stud. Mycol.">
        <title>101 Dothideomycetes genomes: a test case for predicting lifestyles and emergence of pathogens.</title>
        <authorList>
            <person name="Haridas S."/>
            <person name="Albert R."/>
            <person name="Binder M."/>
            <person name="Bloem J."/>
            <person name="Labutti K."/>
            <person name="Salamov A."/>
            <person name="Andreopoulos B."/>
            <person name="Baker S."/>
            <person name="Barry K."/>
            <person name="Bills G."/>
            <person name="Bluhm B."/>
            <person name="Cannon C."/>
            <person name="Castanera R."/>
            <person name="Culley D."/>
            <person name="Daum C."/>
            <person name="Ezra D."/>
            <person name="Gonzalez J."/>
            <person name="Henrissat B."/>
            <person name="Kuo A."/>
            <person name="Liang C."/>
            <person name="Lipzen A."/>
            <person name="Lutzoni F."/>
            <person name="Magnuson J."/>
            <person name="Mondo S."/>
            <person name="Nolan M."/>
            <person name="Ohm R."/>
            <person name="Pangilinan J."/>
            <person name="Park H.-J."/>
            <person name="Ramirez L."/>
            <person name="Alfaro M."/>
            <person name="Sun H."/>
            <person name="Tritt A."/>
            <person name="Yoshinaga Y."/>
            <person name="Zwiers L.-H."/>
            <person name="Turgeon B."/>
            <person name="Goodwin S."/>
            <person name="Spatafora J."/>
            <person name="Crous P."/>
            <person name="Grigoriev I."/>
        </authorList>
    </citation>
    <scope>NUCLEOTIDE SEQUENCE</scope>
    <source>
        <strain evidence="3">CBS 122368</strain>
    </source>
</reference>
<dbReference type="PANTHER" id="PTHR28208">
    <property type="entry name" value="PHOSPHATIDATE PHOSPHATASE APP1"/>
    <property type="match status" value="1"/>
</dbReference>